<protein>
    <submittedName>
        <fullName evidence="2">Uncharacterized protein</fullName>
    </submittedName>
</protein>
<evidence type="ECO:0000313" key="3">
    <source>
        <dbReference type="Proteomes" id="UP000485484"/>
    </source>
</evidence>
<organism evidence="2 3">
    <name type="scientific">candidate division TA06 bacterium ADurb.Bin417</name>
    <dbReference type="NCBI Taxonomy" id="1852828"/>
    <lineage>
        <taxon>Bacteria</taxon>
        <taxon>Bacteria division TA06</taxon>
    </lineage>
</organism>
<dbReference type="Proteomes" id="UP000485484">
    <property type="component" value="Unassembled WGS sequence"/>
</dbReference>
<proteinExistence type="predicted"/>
<evidence type="ECO:0000313" key="2">
    <source>
        <dbReference type="EMBL" id="OPZ92806.1"/>
    </source>
</evidence>
<name>A0A1V5MHY6_UNCT6</name>
<accession>A0A1V5MHY6</accession>
<feature type="compositionally biased region" description="Basic and acidic residues" evidence="1">
    <location>
        <begin position="272"/>
        <end position="289"/>
    </location>
</feature>
<dbReference type="EMBL" id="MWAK01000067">
    <property type="protein sequence ID" value="OPZ92806.1"/>
    <property type="molecule type" value="Genomic_DNA"/>
</dbReference>
<evidence type="ECO:0000256" key="1">
    <source>
        <dbReference type="SAM" id="MobiDB-lite"/>
    </source>
</evidence>
<sequence length="325" mass="34167">MVVQAGADRVAGHRRPGRSPGRLQAGPLAGVGDVDDQAGPVHLGDGLAAEIAQAGVGALPAAVAQQVAPVVGQVHHPAAEFEEDFKQAQLLGHRDQPARQGQAVAGQVEAAAAGRLGRRDSPGRDRLLDEPVQQVGDQGIVGQALEHRQRRPVLGAGILKQAGDPGGLPGGLELGPLPGIGQAAGHNHLLLGLPELDRRGARLDQGVERLRIQGRPRRETVGVADHGFGVQFQPVLQIASRGLEQPQAYFAALPDIIPYLVRCLHPLTSRCSGRDQSRPASRPGRDSRPVRNRGRAGRGPAGRPRPARSGWSRGRGPVSTRPSCR</sequence>
<feature type="region of interest" description="Disordered" evidence="1">
    <location>
        <begin position="270"/>
        <end position="325"/>
    </location>
</feature>
<feature type="region of interest" description="Disordered" evidence="1">
    <location>
        <begin position="1"/>
        <end position="37"/>
    </location>
</feature>
<comment type="caution">
    <text evidence="2">The sequence shown here is derived from an EMBL/GenBank/DDBJ whole genome shotgun (WGS) entry which is preliminary data.</text>
</comment>
<gene>
    <name evidence="2" type="ORF">BWY73_00628</name>
</gene>
<reference evidence="2 3" key="1">
    <citation type="submission" date="2017-02" db="EMBL/GenBank/DDBJ databases">
        <title>Delving into the versatile metabolic prowess of the omnipresent phylum Bacteroidetes.</title>
        <authorList>
            <person name="Nobu M.K."/>
            <person name="Mei R."/>
            <person name="Narihiro T."/>
            <person name="Kuroda K."/>
            <person name="Liu W.-T."/>
        </authorList>
    </citation>
    <scope>NUCLEOTIDE SEQUENCE [LARGE SCALE GENOMIC DNA]</scope>
    <source>
        <strain evidence="2">ADurb.Bin417</strain>
    </source>
</reference>
<dbReference type="AlphaFoldDB" id="A0A1V5MHY6"/>